<evidence type="ECO:0000313" key="1">
    <source>
        <dbReference type="EMBL" id="GIM83850.1"/>
    </source>
</evidence>
<reference evidence="1" key="1">
    <citation type="submission" date="2021-03" db="EMBL/GenBank/DDBJ databases">
        <title>Whole genome shotgun sequence of Actinoplanes consettensis NBRC 14913.</title>
        <authorList>
            <person name="Komaki H."/>
            <person name="Tamura T."/>
        </authorList>
    </citation>
    <scope>NUCLEOTIDE SEQUENCE</scope>
    <source>
        <strain evidence="1">NBRC 14913</strain>
    </source>
</reference>
<sequence>MDFEGTQAFLTSYGASAYVVYLLSGFVLRECRGGDGVDVRLLAYSFWFSTKWPALAELLLRPLWDVTHDELRWWSPLVYALAAWRWWCAKDDGDDISKRFRRKLHEVVAEVRGRLVVVPAQ</sequence>
<evidence type="ECO:0000313" key="2">
    <source>
        <dbReference type="Proteomes" id="UP000680865"/>
    </source>
</evidence>
<accession>A0A919VX31</accession>
<dbReference type="Proteomes" id="UP000680865">
    <property type="component" value="Unassembled WGS sequence"/>
</dbReference>
<name>A0A919VX31_9ACTN</name>
<dbReference type="EMBL" id="BOQP01000058">
    <property type="protein sequence ID" value="GIM83850.1"/>
    <property type="molecule type" value="Genomic_DNA"/>
</dbReference>
<protein>
    <submittedName>
        <fullName evidence="1">Uncharacterized protein</fullName>
    </submittedName>
</protein>
<keyword evidence="2" id="KW-1185">Reference proteome</keyword>
<dbReference type="AlphaFoldDB" id="A0A919VX31"/>
<gene>
    <name evidence="1" type="ORF">Aco04nite_88550</name>
</gene>
<proteinExistence type="predicted"/>
<comment type="caution">
    <text evidence="1">The sequence shown here is derived from an EMBL/GenBank/DDBJ whole genome shotgun (WGS) entry which is preliminary data.</text>
</comment>
<dbReference type="RefSeq" id="WP_213003174.1">
    <property type="nucleotide sequence ID" value="NZ_BAAATW010000004.1"/>
</dbReference>
<organism evidence="1 2">
    <name type="scientific">Winogradskya consettensis</name>
    <dbReference type="NCBI Taxonomy" id="113560"/>
    <lineage>
        <taxon>Bacteria</taxon>
        <taxon>Bacillati</taxon>
        <taxon>Actinomycetota</taxon>
        <taxon>Actinomycetes</taxon>
        <taxon>Micromonosporales</taxon>
        <taxon>Micromonosporaceae</taxon>
        <taxon>Winogradskya</taxon>
    </lineage>
</organism>